<keyword evidence="11" id="KW-0547">Nucleotide-binding</keyword>
<comment type="subcellular location">
    <subcellularLocation>
        <location evidence="1">Membrane</location>
        <topology evidence="1">Single-pass membrane protein</topology>
    </subcellularLocation>
</comment>
<dbReference type="GO" id="GO:0004674">
    <property type="term" value="F:protein serine/threonine kinase activity"/>
    <property type="evidence" value="ECO:0007669"/>
    <property type="project" value="UniProtKB-KW"/>
</dbReference>
<dbReference type="GO" id="GO:0005524">
    <property type="term" value="F:ATP binding"/>
    <property type="evidence" value="ECO:0007669"/>
    <property type="project" value="UniProtKB-KW"/>
</dbReference>
<keyword evidence="5" id="KW-0723">Serine/threonine-protein kinase</keyword>
<dbReference type="InterPro" id="IPR008271">
    <property type="entry name" value="Ser/Thr_kinase_AS"/>
</dbReference>
<evidence type="ECO:0000313" key="23">
    <source>
        <dbReference type="EMBL" id="KAG6538191.1"/>
    </source>
</evidence>
<dbReference type="Pfam" id="PF11961">
    <property type="entry name" value="DUF3475"/>
    <property type="match status" value="1"/>
</dbReference>
<evidence type="ECO:0000256" key="11">
    <source>
        <dbReference type="ARBA" id="ARBA00022741"/>
    </source>
</evidence>
<dbReference type="Gene3D" id="3.80.10.10">
    <property type="entry name" value="Ribonuclease Inhibitor"/>
    <property type="match status" value="4"/>
</dbReference>
<dbReference type="PROSITE" id="PS50011">
    <property type="entry name" value="PROTEIN_KINASE_DOM"/>
    <property type="match status" value="1"/>
</dbReference>
<keyword evidence="17" id="KW-0675">Receptor</keyword>
<dbReference type="Pfam" id="PF07714">
    <property type="entry name" value="PK_Tyr_Ser-Thr"/>
    <property type="match status" value="1"/>
</dbReference>
<dbReference type="Pfam" id="PF00560">
    <property type="entry name" value="LRR_1"/>
    <property type="match status" value="4"/>
</dbReference>
<keyword evidence="24" id="KW-1185">Reference proteome</keyword>
<evidence type="ECO:0000256" key="5">
    <source>
        <dbReference type="ARBA" id="ARBA00022527"/>
    </source>
</evidence>
<dbReference type="SMART" id="SM00220">
    <property type="entry name" value="S_TKc"/>
    <property type="match status" value="1"/>
</dbReference>
<keyword evidence="16 21" id="KW-0472">Membrane</keyword>
<dbReference type="SMART" id="SM00369">
    <property type="entry name" value="LRR_TYP"/>
    <property type="match status" value="9"/>
</dbReference>
<dbReference type="EMBL" id="JACMSC010000001">
    <property type="protein sequence ID" value="KAG6538191.1"/>
    <property type="molecule type" value="Genomic_DNA"/>
</dbReference>
<reference evidence="23 24" key="1">
    <citation type="submission" date="2020-08" db="EMBL/GenBank/DDBJ databases">
        <title>Plant Genome Project.</title>
        <authorList>
            <person name="Zhang R.-G."/>
        </authorList>
    </citation>
    <scope>NUCLEOTIDE SEQUENCE [LARGE SCALE GENOMIC DNA]</scope>
    <source>
        <tissue evidence="23">Rhizome</tissue>
    </source>
</reference>
<dbReference type="EC" id="2.7.11.1" evidence="3"/>
<dbReference type="InterPro" id="IPR007700">
    <property type="entry name" value="DUF668"/>
</dbReference>
<dbReference type="InterPro" id="IPR013210">
    <property type="entry name" value="LRR_N_plant-typ"/>
</dbReference>
<evidence type="ECO:0000256" key="1">
    <source>
        <dbReference type="ARBA" id="ARBA00004167"/>
    </source>
</evidence>
<organism evidence="23 24">
    <name type="scientific">Zingiber officinale</name>
    <name type="common">Ginger</name>
    <name type="synonym">Amomum zingiber</name>
    <dbReference type="NCBI Taxonomy" id="94328"/>
    <lineage>
        <taxon>Eukaryota</taxon>
        <taxon>Viridiplantae</taxon>
        <taxon>Streptophyta</taxon>
        <taxon>Embryophyta</taxon>
        <taxon>Tracheophyta</taxon>
        <taxon>Spermatophyta</taxon>
        <taxon>Magnoliopsida</taxon>
        <taxon>Liliopsida</taxon>
        <taxon>Zingiberales</taxon>
        <taxon>Zingiberaceae</taxon>
        <taxon>Zingiber</taxon>
    </lineage>
</organism>
<keyword evidence="4" id="KW-0217">Developmental protein</keyword>
<gene>
    <name evidence="23" type="ORF">ZIOFF_003303</name>
</gene>
<sequence length="1595" mass="175745">MGCVCSRQIRKDTEATKGELYGDRFVEVGFRGDRKTNYKIFDSGELLVLPAKAVTGKVSESTSILGRASIAGLEKAVEVLDTLGSSMSNLNPSSGFTSGIPSRGNRISILAFEVANTIAKGANLWRSLSDENINTLKVEILQSDGVRKLISEDANELICIAALDKREELDLFSREVIRFGDLCKDPMWHNLGRYFEKFSMDTTSVEQSKMEVETTMQNLINLAQNTSELYHELHALDRYEQDCRRKLQEEELIPASKQEFSDVFTLLIVVEKLVDIVAFFNKKIWESFKAPGSNLLNLKEALNGSLGSSGLALHYANIINHIDNIVSRPLSLPPTTRDNLYQGLPIRVKTTLRARILSSDAKEEYTVPHVKAEMQKILRWLTPIAQNTIRAHQGFGWVGEWANMCIEINQKQDMQDCIIRIQTLHYANKEKTEDYILELVVWLHHLITQVKSRGFRLKSVDTVQSQPQTMAFRETAQDLSQEYKGQVDNLNFLSEEMKLLEQVSLANIRLGRSKSLNCRSKINVRHRSLTRSCGNSPDKEFSTALDWRSERSKFLDVMDGLDALGIAHLQSYQLGFPTQQRADMAVYSLRVLHSISITYHANQNKTERGAWSRYSMKPEIGQLFLLFLFCVVTAASEDGTGGDYGVLMTLKSKLLGPGGSGLSDWGAAQSTEHCSFSGITCDGDSRVVAVCITSVQLNGTLPPEVGLLRRLVNLTLSNAGVVGPLPLELTSLPSLRFLNISNNNFSGEFPHCGPEGFPALEVLDIYNNNLTGFLPLGLATAPRLRYLHLGGNFFYGKIPEAYSEIKNLEYLGLNGNSLTGRVPASLSRLSKLKEMYIGYFNTFSGGVPPQFGRMSSLVRLDMGGCNLTGTIPASLGQLKNLDTLFLQINNLTGTIPPELGGLAHLKSLDLSINELTGEIPQSFAELKELTLLSLFRNHIQGPIPSYIGELPNLEVLQLWDNNFTMCLPESLGRNGRFLKLDVAWNRITGAIPPDLCASGRLDTLVIMGNGLYGEIPAKLGNCTSLTRVRLAKNFLNGMIPAGFFSLPSNTMLELNDNYLSGELPTVMAGDVLSKLDLSNNLISGPIPSAIGKLSALQTLSLDSNRFSGAIPPEVGQLKNLSKLDLSGNDLNGEIPKDLTRCLSLVTVDLSRNQLTGSIPKEVVALQNLNTLNLSRNNISGGIPTEIQRMRSLTAFDVSYNRVSGLVPAQGQFLVFNESGFVGNPELCGPRLQLPCVAADGGGTVDRQRRSLNDAKRVLPLAGLAAVAIVPLLAAAVKGWRWWRERKGRKKTWKMTTFQKLNFTVEDVMECLKEDNVIGKGGAGIVYRGSMASREEVAIKRLVGRGGGSEHDRGFTAEVATLGRIRHRNIVRLLGFVSNRETNLLLYEYMPHGSLGEMLHSSKGAHLGWQARWRIAAEAAKGLCYLHHDCSPLILHRDVKSNNILLDSNFEAHVADFGLAKFLHDTGASECVSSIAGSYGYIAPEYAYTLRVDEKSDVYSFGVVLLELITGQRPVGGFGDGVDIVRWVRKTISEANAESDAAAVMSIVDGRLTPSPETLITNLFKVAMLCVEEQSTDRPTMREVVHMLSNPNSAAR</sequence>
<dbReference type="GO" id="GO:0016020">
    <property type="term" value="C:membrane"/>
    <property type="evidence" value="ECO:0007669"/>
    <property type="project" value="UniProtKB-SubCell"/>
</dbReference>
<evidence type="ECO:0000256" key="3">
    <source>
        <dbReference type="ARBA" id="ARBA00012513"/>
    </source>
</evidence>
<evidence type="ECO:0000256" key="10">
    <source>
        <dbReference type="ARBA" id="ARBA00022737"/>
    </source>
</evidence>
<dbReference type="GO" id="GO:0009908">
    <property type="term" value="P:flower development"/>
    <property type="evidence" value="ECO:0007669"/>
    <property type="project" value="UniProtKB-ARBA"/>
</dbReference>
<dbReference type="PANTHER" id="PTHR48010">
    <property type="entry name" value="OS05G0588300 PROTEIN"/>
    <property type="match status" value="1"/>
</dbReference>
<comment type="caution">
    <text evidence="23">The sequence shown here is derived from an EMBL/GenBank/DDBJ whole genome shotgun (WGS) entry which is preliminary data.</text>
</comment>
<evidence type="ECO:0000256" key="4">
    <source>
        <dbReference type="ARBA" id="ARBA00022473"/>
    </source>
</evidence>
<keyword evidence="10" id="KW-0677">Repeat</keyword>
<dbReference type="SUPFAM" id="SSF52058">
    <property type="entry name" value="L domain-like"/>
    <property type="match status" value="1"/>
</dbReference>
<keyword evidence="8 21" id="KW-0812">Transmembrane</keyword>
<dbReference type="Pfam" id="PF08263">
    <property type="entry name" value="LRRNT_2"/>
    <property type="match status" value="1"/>
</dbReference>
<comment type="similarity">
    <text evidence="2">Belongs to the protein kinase superfamily. Ser/Thr protein kinase family.</text>
</comment>
<keyword evidence="14" id="KW-0067">ATP-binding</keyword>
<evidence type="ECO:0000256" key="20">
    <source>
        <dbReference type="ARBA" id="ARBA00048679"/>
    </source>
</evidence>
<evidence type="ECO:0000256" key="16">
    <source>
        <dbReference type="ARBA" id="ARBA00023136"/>
    </source>
</evidence>
<dbReference type="InterPro" id="IPR000719">
    <property type="entry name" value="Prot_kinase_dom"/>
</dbReference>
<evidence type="ECO:0000256" key="13">
    <source>
        <dbReference type="ARBA" id="ARBA00022782"/>
    </source>
</evidence>
<dbReference type="SUPFAM" id="SSF56112">
    <property type="entry name" value="Protein kinase-like (PK-like)"/>
    <property type="match status" value="1"/>
</dbReference>
<keyword evidence="9" id="KW-0732">Signal</keyword>
<dbReference type="Pfam" id="PF13855">
    <property type="entry name" value="LRR_8"/>
    <property type="match status" value="3"/>
</dbReference>
<proteinExistence type="inferred from homology"/>
<dbReference type="GO" id="GO:0010075">
    <property type="term" value="P:regulation of meristem growth"/>
    <property type="evidence" value="ECO:0007669"/>
    <property type="project" value="UniProtKB-ARBA"/>
</dbReference>
<dbReference type="GO" id="GO:0030154">
    <property type="term" value="P:cell differentiation"/>
    <property type="evidence" value="ECO:0007669"/>
    <property type="project" value="UniProtKB-KW"/>
</dbReference>
<keyword evidence="13" id="KW-0221">Differentiation</keyword>
<dbReference type="InterPro" id="IPR001245">
    <property type="entry name" value="Ser-Thr/Tyr_kinase_cat_dom"/>
</dbReference>
<evidence type="ECO:0000256" key="19">
    <source>
        <dbReference type="ARBA" id="ARBA00047899"/>
    </source>
</evidence>
<dbReference type="InterPro" id="IPR021864">
    <property type="entry name" value="DUF3475"/>
</dbReference>
<evidence type="ECO:0000256" key="2">
    <source>
        <dbReference type="ARBA" id="ARBA00008684"/>
    </source>
</evidence>
<evidence type="ECO:0000256" key="8">
    <source>
        <dbReference type="ARBA" id="ARBA00022692"/>
    </source>
</evidence>
<dbReference type="PANTHER" id="PTHR48010:SF96">
    <property type="entry name" value="OS05G0595800 PROTEIN"/>
    <property type="match status" value="1"/>
</dbReference>
<evidence type="ECO:0000259" key="22">
    <source>
        <dbReference type="PROSITE" id="PS50011"/>
    </source>
</evidence>
<dbReference type="Pfam" id="PF05003">
    <property type="entry name" value="DUF668"/>
    <property type="match status" value="1"/>
</dbReference>
<evidence type="ECO:0000256" key="6">
    <source>
        <dbReference type="ARBA" id="ARBA00022614"/>
    </source>
</evidence>
<comment type="catalytic activity">
    <reaction evidence="19">
        <text>L-threonyl-[protein] + ATP = O-phospho-L-threonyl-[protein] + ADP + H(+)</text>
        <dbReference type="Rhea" id="RHEA:46608"/>
        <dbReference type="Rhea" id="RHEA-COMP:11060"/>
        <dbReference type="Rhea" id="RHEA-COMP:11605"/>
        <dbReference type="ChEBI" id="CHEBI:15378"/>
        <dbReference type="ChEBI" id="CHEBI:30013"/>
        <dbReference type="ChEBI" id="CHEBI:30616"/>
        <dbReference type="ChEBI" id="CHEBI:61977"/>
        <dbReference type="ChEBI" id="CHEBI:456216"/>
        <dbReference type="EC" id="2.7.11.1"/>
    </reaction>
</comment>
<dbReference type="GO" id="GO:0045927">
    <property type="term" value="P:positive regulation of growth"/>
    <property type="evidence" value="ECO:0007669"/>
    <property type="project" value="InterPro"/>
</dbReference>
<evidence type="ECO:0000256" key="14">
    <source>
        <dbReference type="ARBA" id="ARBA00022840"/>
    </source>
</evidence>
<dbReference type="FunFam" id="1.10.510.10:FF:000201">
    <property type="entry name" value="Leucine-rich repeat receptor-like serine/threonine-protein kinase"/>
    <property type="match status" value="1"/>
</dbReference>
<dbReference type="InterPro" id="IPR001611">
    <property type="entry name" value="Leu-rich_rpt"/>
</dbReference>
<evidence type="ECO:0000256" key="18">
    <source>
        <dbReference type="ARBA" id="ARBA00023180"/>
    </source>
</evidence>
<dbReference type="FunFam" id="3.80.10.10:FF:000560">
    <property type="entry name" value="Leucine-rich repeat receptor-like serine/threonine-protein kinase BAM3"/>
    <property type="match status" value="1"/>
</dbReference>
<dbReference type="FunFam" id="3.80.10.10:FF:000108">
    <property type="entry name" value="Leucine-rich repeat receptor-like serine/threonine-protein kinase BAM3"/>
    <property type="match status" value="1"/>
</dbReference>
<dbReference type="Gene3D" id="3.30.200.20">
    <property type="entry name" value="Phosphorylase Kinase, domain 1"/>
    <property type="match status" value="1"/>
</dbReference>
<keyword evidence="7" id="KW-0808">Transferase</keyword>
<evidence type="ECO:0000256" key="9">
    <source>
        <dbReference type="ARBA" id="ARBA00022729"/>
    </source>
</evidence>
<keyword evidence="15 21" id="KW-1133">Transmembrane helix</keyword>
<dbReference type="Gene3D" id="1.10.510.10">
    <property type="entry name" value="Transferase(Phosphotransferase) domain 1"/>
    <property type="match status" value="1"/>
</dbReference>
<dbReference type="InterPro" id="IPR011009">
    <property type="entry name" value="Kinase-like_dom_sf"/>
</dbReference>
<evidence type="ECO:0000256" key="17">
    <source>
        <dbReference type="ARBA" id="ARBA00023170"/>
    </source>
</evidence>
<comment type="catalytic activity">
    <reaction evidence="20">
        <text>L-seryl-[protein] + ATP = O-phospho-L-seryl-[protein] + ADP + H(+)</text>
        <dbReference type="Rhea" id="RHEA:17989"/>
        <dbReference type="Rhea" id="RHEA-COMP:9863"/>
        <dbReference type="Rhea" id="RHEA-COMP:11604"/>
        <dbReference type="ChEBI" id="CHEBI:15378"/>
        <dbReference type="ChEBI" id="CHEBI:29999"/>
        <dbReference type="ChEBI" id="CHEBI:30616"/>
        <dbReference type="ChEBI" id="CHEBI:83421"/>
        <dbReference type="ChEBI" id="CHEBI:456216"/>
        <dbReference type="EC" id="2.7.11.1"/>
    </reaction>
</comment>
<evidence type="ECO:0000256" key="15">
    <source>
        <dbReference type="ARBA" id="ARBA00022989"/>
    </source>
</evidence>
<dbReference type="PROSITE" id="PS00108">
    <property type="entry name" value="PROTEIN_KINASE_ST"/>
    <property type="match status" value="1"/>
</dbReference>
<evidence type="ECO:0000256" key="21">
    <source>
        <dbReference type="SAM" id="Phobius"/>
    </source>
</evidence>
<dbReference type="FunFam" id="3.80.10.10:FF:000371">
    <property type="entry name" value="Leucine-rich repeat receptor-like serine/threonine-protein kinase BAM3"/>
    <property type="match status" value="1"/>
</dbReference>
<evidence type="ECO:0000313" key="24">
    <source>
        <dbReference type="Proteomes" id="UP000734854"/>
    </source>
</evidence>
<accession>A0A8J5I6A3</accession>
<evidence type="ECO:0000256" key="12">
    <source>
        <dbReference type="ARBA" id="ARBA00022777"/>
    </source>
</evidence>
<protein>
    <recommendedName>
        <fullName evidence="3">non-specific serine/threonine protein kinase</fullName>
        <ecNumber evidence="3">2.7.11.1</ecNumber>
    </recommendedName>
</protein>
<keyword evidence="18" id="KW-0325">Glycoprotein</keyword>
<keyword evidence="12" id="KW-0418">Kinase</keyword>
<dbReference type="InterPro" id="IPR050994">
    <property type="entry name" value="At_inactive_RLKs"/>
</dbReference>
<name>A0A8J5I6A3_ZINOF</name>
<dbReference type="InterPro" id="IPR032675">
    <property type="entry name" value="LRR_dom_sf"/>
</dbReference>
<feature type="transmembrane region" description="Helical" evidence="21">
    <location>
        <begin position="1257"/>
        <end position="1279"/>
    </location>
</feature>
<dbReference type="FunFam" id="3.30.200.20:FF:000292">
    <property type="entry name" value="Leucine-rich repeat receptor-like serine/threonine-protein kinase BAM1"/>
    <property type="match status" value="1"/>
</dbReference>
<dbReference type="SUPFAM" id="SSF52047">
    <property type="entry name" value="RNI-like"/>
    <property type="match status" value="1"/>
</dbReference>
<keyword evidence="6" id="KW-0433">Leucine-rich repeat</keyword>
<dbReference type="InterPro" id="IPR003591">
    <property type="entry name" value="Leu-rich_rpt_typical-subtyp"/>
</dbReference>
<dbReference type="Proteomes" id="UP000734854">
    <property type="component" value="Unassembled WGS sequence"/>
</dbReference>
<feature type="domain" description="Protein kinase" evidence="22">
    <location>
        <begin position="1311"/>
        <end position="1588"/>
    </location>
</feature>
<evidence type="ECO:0000256" key="7">
    <source>
        <dbReference type="ARBA" id="ARBA00022679"/>
    </source>
</evidence>